<dbReference type="EMBL" id="SRLO01000097">
    <property type="protein sequence ID" value="TNN75972.1"/>
    <property type="molecule type" value="Genomic_DNA"/>
</dbReference>
<name>A0A4Z2IF72_9TELE</name>
<protein>
    <submittedName>
        <fullName evidence="2">Uncharacterized protein</fullName>
    </submittedName>
</protein>
<feature type="region of interest" description="Disordered" evidence="1">
    <location>
        <begin position="48"/>
        <end position="81"/>
    </location>
</feature>
<evidence type="ECO:0000313" key="2">
    <source>
        <dbReference type="EMBL" id="TNN75972.1"/>
    </source>
</evidence>
<dbReference type="AlphaFoldDB" id="A0A4Z2IF72"/>
<evidence type="ECO:0000256" key="1">
    <source>
        <dbReference type="SAM" id="MobiDB-lite"/>
    </source>
</evidence>
<evidence type="ECO:0000313" key="3">
    <source>
        <dbReference type="Proteomes" id="UP000314294"/>
    </source>
</evidence>
<accession>A0A4Z2IF72</accession>
<reference evidence="2 3" key="1">
    <citation type="submission" date="2019-03" db="EMBL/GenBank/DDBJ databases">
        <title>First draft genome of Liparis tanakae, snailfish: a comprehensive survey of snailfish specific genes.</title>
        <authorList>
            <person name="Kim W."/>
            <person name="Song I."/>
            <person name="Jeong J.-H."/>
            <person name="Kim D."/>
            <person name="Kim S."/>
            <person name="Ryu S."/>
            <person name="Song J.Y."/>
            <person name="Lee S.K."/>
        </authorList>
    </citation>
    <scope>NUCLEOTIDE SEQUENCE [LARGE SCALE GENOMIC DNA]</scope>
    <source>
        <tissue evidence="2">Muscle</tissue>
    </source>
</reference>
<sequence>MKHKDGSCGTPDVCRVAVTGSYQDFNGTVLSRLDVLCKVLVLYPSEERRRVGEGRGEEEIGEKRKEERRGERRGKERKEER</sequence>
<gene>
    <name evidence="2" type="ORF">EYF80_013735</name>
</gene>
<organism evidence="2 3">
    <name type="scientific">Liparis tanakae</name>
    <name type="common">Tanaka's snailfish</name>
    <dbReference type="NCBI Taxonomy" id="230148"/>
    <lineage>
        <taxon>Eukaryota</taxon>
        <taxon>Metazoa</taxon>
        <taxon>Chordata</taxon>
        <taxon>Craniata</taxon>
        <taxon>Vertebrata</taxon>
        <taxon>Euteleostomi</taxon>
        <taxon>Actinopterygii</taxon>
        <taxon>Neopterygii</taxon>
        <taxon>Teleostei</taxon>
        <taxon>Neoteleostei</taxon>
        <taxon>Acanthomorphata</taxon>
        <taxon>Eupercaria</taxon>
        <taxon>Perciformes</taxon>
        <taxon>Cottioidei</taxon>
        <taxon>Cottales</taxon>
        <taxon>Liparidae</taxon>
        <taxon>Liparis</taxon>
    </lineage>
</organism>
<proteinExistence type="predicted"/>
<comment type="caution">
    <text evidence="2">The sequence shown here is derived from an EMBL/GenBank/DDBJ whole genome shotgun (WGS) entry which is preliminary data.</text>
</comment>
<keyword evidence="3" id="KW-1185">Reference proteome</keyword>
<dbReference type="Proteomes" id="UP000314294">
    <property type="component" value="Unassembled WGS sequence"/>
</dbReference>